<dbReference type="PROSITE" id="PS51257">
    <property type="entry name" value="PROKAR_LIPOPROTEIN"/>
    <property type="match status" value="1"/>
</dbReference>
<protein>
    <submittedName>
        <fullName evidence="1">Uncharacterized protein</fullName>
    </submittedName>
</protein>
<dbReference type="AlphaFoldDB" id="G8R7W2"/>
<dbReference type="RefSeq" id="WP_014202842.1">
    <property type="nucleotide sequence ID" value="NC_016599.1"/>
</dbReference>
<dbReference type="HOGENOM" id="CLU_838977_0_0_10"/>
<dbReference type="OrthoDB" id="753907at2"/>
<dbReference type="Proteomes" id="UP000005631">
    <property type="component" value="Chromosome"/>
</dbReference>
<dbReference type="STRING" id="926562.Oweho_2523"/>
<evidence type="ECO:0000313" key="2">
    <source>
        <dbReference type="Proteomes" id="UP000005631"/>
    </source>
</evidence>
<dbReference type="EMBL" id="CP003156">
    <property type="protein sequence ID" value="AEV33493.1"/>
    <property type="molecule type" value="Genomic_DNA"/>
</dbReference>
<gene>
    <name evidence="1" type="ordered locus">Oweho_2523</name>
</gene>
<sequence>MKKIIYSTLMLAILAACSKENKDVVTPTSPEDMPIQIVLDADEEGNVEDDDKATMAFTFTDRMDPTGEEIGGITPTLSQPATITCMIKGPEGFSNLGDYILDIKALYEVDDCTEADITVTYDLSTGEFSFEFPAGVEEVEVEFELDDVLFDDDVVSDDRGFVVEVLGHSNTSEKVVINTDTEFEYKVLDDELIFGEYELDLTQQNLDMLITLFGVVNEDLADLDLADIDAFEMEVSLEDIEFKTVLIEEEADECDPADFSNVEVSVEGEFEELTDDELTGDIVFIVELEADNGAVEEFTYEGNFEINGDNLILTLECEDLETGEVTLTYTR</sequence>
<dbReference type="KEGG" id="oho:Oweho_2523"/>
<keyword evidence="2" id="KW-1185">Reference proteome</keyword>
<organism evidence="1 2">
    <name type="scientific">Owenweeksia hongkongensis (strain DSM 17368 / CIP 108786 / JCM 12287 / NRRL B-23963 / UST20020801)</name>
    <dbReference type="NCBI Taxonomy" id="926562"/>
    <lineage>
        <taxon>Bacteria</taxon>
        <taxon>Pseudomonadati</taxon>
        <taxon>Bacteroidota</taxon>
        <taxon>Flavobacteriia</taxon>
        <taxon>Flavobacteriales</taxon>
        <taxon>Owenweeksiaceae</taxon>
        <taxon>Owenweeksia</taxon>
    </lineage>
</organism>
<evidence type="ECO:0000313" key="1">
    <source>
        <dbReference type="EMBL" id="AEV33493.1"/>
    </source>
</evidence>
<name>G8R7W2_OWEHD</name>
<reference evidence="1 2" key="1">
    <citation type="journal article" date="2012" name="Stand. Genomic Sci.">
        <title>Genome sequence of the orange-pigmented seawater bacterium Owenweeksia hongkongensis type strain (UST20020801(T)).</title>
        <authorList>
            <person name="Riedel T."/>
            <person name="Held B."/>
            <person name="Nolan M."/>
            <person name="Lucas S."/>
            <person name="Lapidus A."/>
            <person name="Tice H."/>
            <person name="Del Rio T.G."/>
            <person name="Cheng J.F."/>
            <person name="Han C."/>
            <person name="Tapia R."/>
            <person name="Goodwin L.A."/>
            <person name="Pitluck S."/>
            <person name="Liolios K."/>
            <person name="Mavromatis K."/>
            <person name="Pagani I."/>
            <person name="Ivanova N."/>
            <person name="Mikhailova N."/>
            <person name="Pati A."/>
            <person name="Chen A."/>
            <person name="Palaniappan K."/>
            <person name="Rohde M."/>
            <person name="Tindall B.J."/>
            <person name="Detter J.C."/>
            <person name="Goker M."/>
            <person name="Woyke T."/>
            <person name="Bristow J."/>
            <person name="Eisen J.A."/>
            <person name="Markowitz V."/>
            <person name="Hugenholtz P."/>
            <person name="Klenk H.P."/>
            <person name="Kyrpides N.C."/>
        </authorList>
    </citation>
    <scope>NUCLEOTIDE SEQUENCE</scope>
    <source>
        <strain evidence="2">DSM 17368 / JCM 12287 / NRRL B-23963</strain>
    </source>
</reference>
<accession>G8R7W2</accession>
<proteinExistence type="predicted"/>